<evidence type="ECO:0000256" key="4">
    <source>
        <dbReference type="ARBA" id="ARBA00022989"/>
    </source>
</evidence>
<accession>A0A9X0CPU5</accession>
<keyword evidence="3 10" id="KW-0812">Transmembrane</keyword>
<feature type="compositionally biased region" description="Low complexity" evidence="9">
    <location>
        <begin position="270"/>
        <end position="281"/>
    </location>
</feature>
<evidence type="ECO:0000313" key="13">
    <source>
        <dbReference type="Proteomes" id="UP001163046"/>
    </source>
</evidence>
<evidence type="ECO:0000256" key="9">
    <source>
        <dbReference type="SAM" id="MobiDB-lite"/>
    </source>
</evidence>
<evidence type="ECO:0000256" key="1">
    <source>
        <dbReference type="ARBA" id="ARBA00004651"/>
    </source>
</evidence>
<evidence type="ECO:0000256" key="3">
    <source>
        <dbReference type="ARBA" id="ARBA00022692"/>
    </source>
</evidence>
<dbReference type="GO" id="GO:0005886">
    <property type="term" value="C:plasma membrane"/>
    <property type="evidence" value="ECO:0007669"/>
    <property type="project" value="UniProtKB-SubCell"/>
</dbReference>
<evidence type="ECO:0000256" key="5">
    <source>
        <dbReference type="ARBA" id="ARBA00023040"/>
    </source>
</evidence>
<feature type="transmembrane region" description="Helical" evidence="10">
    <location>
        <begin position="112"/>
        <end position="134"/>
    </location>
</feature>
<dbReference type="OrthoDB" id="5980076at2759"/>
<reference evidence="12" key="1">
    <citation type="submission" date="2023-01" db="EMBL/GenBank/DDBJ databases">
        <title>Genome assembly of the deep-sea coral Lophelia pertusa.</title>
        <authorList>
            <person name="Herrera S."/>
            <person name="Cordes E."/>
        </authorList>
    </citation>
    <scope>NUCLEOTIDE SEQUENCE</scope>
    <source>
        <strain evidence="12">USNM1676648</strain>
        <tissue evidence="12">Polyp</tissue>
    </source>
</reference>
<feature type="transmembrane region" description="Helical" evidence="10">
    <location>
        <begin position="72"/>
        <end position="92"/>
    </location>
</feature>
<dbReference type="EMBL" id="MU827302">
    <property type="protein sequence ID" value="KAJ7365954.1"/>
    <property type="molecule type" value="Genomic_DNA"/>
</dbReference>
<dbReference type="InterPro" id="IPR000276">
    <property type="entry name" value="GPCR_Rhodpsn"/>
</dbReference>
<dbReference type="PANTHER" id="PTHR22752">
    <property type="entry name" value="G PROTEIN-COUPLED RECEPTOR"/>
    <property type="match status" value="1"/>
</dbReference>
<dbReference type="PRINTS" id="PR00237">
    <property type="entry name" value="GPCRRHODOPSN"/>
</dbReference>
<evidence type="ECO:0000256" key="6">
    <source>
        <dbReference type="ARBA" id="ARBA00023136"/>
    </source>
</evidence>
<gene>
    <name evidence="12" type="ORF">OS493_002692</name>
</gene>
<feature type="transmembrane region" description="Helical" evidence="10">
    <location>
        <begin position="38"/>
        <end position="60"/>
    </location>
</feature>
<feature type="transmembrane region" description="Helical" evidence="10">
    <location>
        <begin position="155"/>
        <end position="174"/>
    </location>
</feature>
<evidence type="ECO:0000313" key="12">
    <source>
        <dbReference type="EMBL" id="KAJ7365954.1"/>
    </source>
</evidence>
<evidence type="ECO:0000256" key="8">
    <source>
        <dbReference type="ARBA" id="ARBA00023224"/>
    </source>
</evidence>
<keyword evidence="8" id="KW-0807">Transducer</keyword>
<name>A0A9X0CPU5_9CNID</name>
<dbReference type="GO" id="GO:0004930">
    <property type="term" value="F:G protein-coupled receptor activity"/>
    <property type="evidence" value="ECO:0007669"/>
    <property type="project" value="UniProtKB-KW"/>
</dbReference>
<keyword evidence="6 10" id="KW-0472">Membrane</keyword>
<dbReference type="CDD" id="cd00637">
    <property type="entry name" value="7tm_classA_rhodopsin-like"/>
    <property type="match status" value="1"/>
</dbReference>
<dbReference type="Proteomes" id="UP001163046">
    <property type="component" value="Unassembled WGS sequence"/>
</dbReference>
<dbReference type="Pfam" id="PF00001">
    <property type="entry name" value="7tm_1"/>
    <property type="match status" value="1"/>
</dbReference>
<comment type="caution">
    <text evidence="12">The sequence shown here is derived from an EMBL/GenBank/DDBJ whole genome shotgun (WGS) entry which is preliminary data.</text>
</comment>
<keyword evidence="4 10" id="KW-1133">Transmembrane helix</keyword>
<evidence type="ECO:0000259" key="11">
    <source>
        <dbReference type="PROSITE" id="PS50262"/>
    </source>
</evidence>
<feature type="domain" description="G-protein coupled receptors family 1 profile" evidence="11">
    <location>
        <begin position="51"/>
        <end position="313"/>
    </location>
</feature>
<protein>
    <recommendedName>
        <fullName evidence="11">G-protein coupled receptors family 1 profile domain-containing protein</fullName>
    </recommendedName>
</protein>
<dbReference type="Gene3D" id="1.20.1070.10">
    <property type="entry name" value="Rhodopsin 7-helix transmembrane proteins"/>
    <property type="match status" value="1"/>
</dbReference>
<feature type="compositionally biased region" description="Polar residues" evidence="9">
    <location>
        <begin position="287"/>
        <end position="296"/>
    </location>
</feature>
<dbReference type="AlphaFoldDB" id="A0A9X0CPU5"/>
<dbReference type="PROSITE" id="PS50262">
    <property type="entry name" value="G_PROTEIN_RECEP_F1_2"/>
    <property type="match status" value="1"/>
</dbReference>
<keyword evidence="5" id="KW-0297">G-protein coupled receptor</keyword>
<evidence type="ECO:0000256" key="2">
    <source>
        <dbReference type="ARBA" id="ARBA00022475"/>
    </source>
</evidence>
<comment type="subcellular location">
    <subcellularLocation>
        <location evidence="1">Cell membrane</location>
        <topology evidence="1">Multi-pass membrane protein</topology>
    </subcellularLocation>
</comment>
<dbReference type="InterPro" id="IPR017452">
    <property type="entry name" value="GPCR_Rhodpsn_7TM"/>
</dbReference>
<keyword evidence="13" id="KW-1185">Reference proteome</keyword>
<sequence>MKLSPVVKLIPHHIHGQRMNGLPTSIASRSQPEKVAEAFFLGVLFMIAFLGNGTICCAMLQPYRLKTPSNLFPFSLAVANLSLALLHTPSTMASVIMDQWPFDNAWCQTSGMLINLVSMASNFSIVTIAVYRYYLIVRPLSVTISIRRARTMVTFIWFTSFVTAVPPLFGWNSYRYIPGKAFCSVDWQDGGPGLVYSIYLVIVSLIVPFVILLYIYRAIYLKTKRQRMITDYNTLQGLGAGYFSENPRQRNSQTCYQNMYQKLATCLTRNNSQNSTSSPPTSERENVSSPATSITFSFEPPAPKMTVRNKKRR</sequence>
<organism evidence="12 13">
    <name type="scientific">Desmophyllum pertusum</name>
    <dbReference type="NCBI Taxonomy" id="174260"/>
    <lineage>
        <taxon>Eukaryota</taxon>
        <taxon>Metazoa</taxon>
        <taxon>Cnidaria</taxon>
        <taxon>Anthozoa</taxon>
        <taxon>Hexacorallia</taxon>
        <taxon>Scleractinia</taxon>
        <taxon>Caryophylliina</taxon>
        <taxon>Caryophylliidae</taxon>
        <taxon>Desmophyllum</taxon>
    </lineage>
</organism>
<evidence type="ECO:0000256" key="10">
    <source>
        <dbReference type="SAM" id="Phobius"/>
    </source>
</evidence>
<dbReference type="SUPFAM" id="SSF81321">
    <property type="entry name" value="Family A G protein-coupled receptor-like"/>
    <property type="match status" value="1"/>
</dbReference>
<keyword evidence="2" id="KW-1003">Cell membrane</keyword>
<evidence type="ECO:0000256" key="7">
    <source>
        <dbReference type="ARBA" id="ARBA00023170"/>
    </source>
</evidence>
<keyword evidence="7" id="KW-0675">Receptor</keyword>
<proteinExistence type="predicted"/>
<feature type="region of interest" description="Disordered" evidence="9">
    <location>
        <begin position="270"/>
        <end position="313"/>
    </location>
</feature>
<feature type="transmembrane region" description="Helical" evidence="10">
    <location>
        <begin position="194"/>
        <end position="216"/>
    </location>
</feature>